<feature type="transmembrane region" description="Helical" evidence="1">
    <location>
        <begin position="27"/>
        <end position="50"/>
    </location>
</feature>
<organism evidence="2 3">
    <name type="scientific">Trichoderma parareesei</name>
    <name type="common">Filamentous fungus</name>
    <dbReference type="NCBI Taxonomy" id="858221"/>
    <lineage>
        <taxon>Eukaryota</taxon>
        <taxon>Fungi</taxon>
        <taxon>Dikarya</taxon>
        <taxon>Ascomycota</taxon>
        <taxon>Pezizomycotina</taxon>
        <taxon>Sordariomycetes</taxon>
        <taxon>Hypocreomycetidae</taxon>
        <taxon>Hypocreales</taxon>
        <taxon>Hypocreaceae</taxon>
        <taxon>Trichoderma</taxon>
    </lineage>
</organism>
<dbReference type="AlphaFoldDB" id="A0A2H2ZE61"/>
<keyword evidence="1" id="KW-1133">Transmembrane helix</keyword>
<keyword evidence="1" id="KW-0472">Membrane</keyword>
<evidence type="ECO:0000313" key="3">
    <source>
        <dbReference type="Proteomes" id="UP000219286"/>
    </source>
</evidence>
<accession>A0A2H2ZE61</accession>
<evidence type="ECO:0000256" key="1">
    <source>
        <dbReference type="SAM" id="Phobius"/>
    </source>
</evidence>
<dbReference type="EMBL" id="LFMI01000228">
    <property type="protein sequence ID" value="OTA01680.1"/>
    <property type="molecule type" value="Genomic_DNA"/>
</dbReference>
<proteinExistence type="predicted"/>
<name>A0A2H2ZE61_TRIPA</name>
<protein>
    <submittedName>
        <fullName evidence="2">Uncharacterized protein</fullName>
    </submittedName>
</protein>
<dbReference type="OrthoDB" id="5427833at2759"/>
<keyword evidence="3" id="KW-1185">Reference proteome</keyword>
<reference evidence="2 3" key="1">
    <citation type="journal article" date="2015" name="Genome Announc.">
        <title>Genome sequence and annotation of Trichoderma parareesei, the ancestor of the cellulase producer Trichoderma reesei.</title>
        <authorList>
            <person name="Yang D."/>
            <person name="Pomraning K."/>
            <person name="Kopchinskiy A."/>
            <person name="Karimi Aghcheh R."/>
            <person name="Atanasova L."/>
            <person name="Chenthamara K."/>
            <person name="Baker S.E."/>
            <person name="Zhang R."/>
            <person name="Shen Q."/>
            <person name="Freitag M."/>
            <person name="Kubicek C.P."/>
            <person name="Druzhinina I.S."/>
        </authorList>
    </citation>
    <scope>NUCLEOTIDE SEQUENCE [LARGE SCALE GENOMIC DNA]</scope>
    <source>
        <strain evidence="2 3">CBS 125925</strain>
    </source>
</reference>
<evidence type="ECO:0000313" key="2">
    <source>
        <dbReference type="EMBL" id="OTA01680.1"/>
    </source>
</evidence>
<comment type="caution">
    <text evidence="2">The sequence shown here is derived from an EMBL/GenBank/DDBJ whole genome shotgun (WGS) entry which is preliminary data.</text>
</comment>
<dbReference type="Proteomes" id="UP000219286">
    <property type="component" value="Unassembled WGS sequence"/>
</dbReference>
<sequence length="156" mass="17395">MLDPYIRHDRRTVRYNQQHHTTPAQQLGVGLMAILAHFALMAGTASAALLTLSNFQGLTTAVPVQCLYAYNMPIQRCTPDDFSVGASCSHISRSAETNTANTSTIIKSRRTAPDIFNIVNVDYPITNNIIIIRPSRSDYKYANKRNIIIHFDRVSG</sequence>
<keyword evidence="1" id="KW-0812">Transmembrane</keyword>
<gene>
    <name evidence="2" type="ORF">A9Z42_0020050</name>
</gene>